<reference evidence="2" key="1">
    <citation type="submission" date="2023-06" db="EMBL/GenBank/DDBJ databases">
        <title>Genomic of Agaribacillus aureum.</title>
        <authorList>
            <person name="Wang G."/>
        </authorList>
    </citation>
    <scope>NUCLEOTIDE SEQUENCE</scope>
    <source>
        <strain evidence="2">BMA12</strain>
    </source>
</reference>
<comment type="caution">
    <text evidence="2">The sequence shown here is derived from an EMBL/GenBank/DDBJ whole genome shotgun (WGS) entry which is preliminary data.</text>
</comment>
<keyword evidence="3" id="KW-1185">Reference proteome</keyword>
<gene>
    <name evidence="2" type="ORF">QQ020_06990</name>
</gene>
<dbReference type="Gene3D" id="2.130.10.10">
    <property type="entry name" value="YVTN repeat-like/Quinoprotein amine dehydrogenase"/>
    <property type="match status" value="5"/>
</dbReference>
<keyword evidence="1" id="KW-0472">Membrane</keyword>
<protein>
    <recommendedName>
        <fullName evidence="4">Sortilin N-terminal domain-containing protein</fullName>
    </recommendedName>
</protein>
<dbReference type="InterPro" id="IPR015943">
    <property type="entry name" value="WD40/YVTN_repeat-like_dom_sf"/>
</dbReference>
<feature type="transmembrane region" description="Helical" evidence="1">
    <location>
        <begin position="7"/>
        <end position="24"/>
    </location>
</feature>
<organism evidence="2 3">
    <name type="scientific">Agaribacillus aureus</name>
    <dbReference type="NCBI Taxonomy" id="3051825"/>
    <lineage>
        <taxon>Bacteria</taxon>
        <taxon>Pseudomonadati</taxon>
        <taxon>Bacteroidota</taxon>
        <taxon>Cytophagia</taxon>
        <taxon>Cytophagales</taxon>
        <taxon>Splendidivirgaceae</taxon>
        <taxon>Agaribacillus</taxon>
    </lineage>
</organism>
<accession>A0ABT8L6C9</accession>
<dbReference type="CDD" id="cd15482">
    <property type="entry name" value="Sialidase_non-viral"/>
    <property type="match status" value="1"/>
</dbReference>
<evidence type="ECO:0000313" key="3">
    <source>
        <dbReference type="Proteomes" id="UP001172083"/>
    </source>
</evidence>
<keyword evidence="1" id="KW-1133">Transmembrane helix</keyword>
<evidence type="ECO:0000313" key="2">
    <source>
        <dbReference type="EMBL" id="MDN5211788.1"/>
    </source>
</evidence>
<evidence type="ECO:0000256" key="1">
    <source>
        <dbReference type="SAM" id="Phobius"/>
    </source>
</evidence>
<dbReference type="Proteomes" id="UP001172083">
    <property type="component" value="Unassembled WGS sequence"/>
</dbReference>
<name>A0ABT8L6C9_9BACT</name>
<dbReference type="PANTHER" id="PTHR43739">
    <property type="entry name" value="XYLOGLUCANASE (EUROFUNG)"/>
    <property type="match status" value="1"/>
</dbReference>
<evidence type="ECO:0008006" key="4">
    <source>
        <dbReference type="Google" id="ProtNLM"/>
    </source>
</evidence>
<dbReference type="InterPro" id="IPR036278">
    <property type="entry name" value="Sialidase_sf"/>
</dbReference>
<dbReference type="RefSeq" id="WP_346757116.1">
    <property type="nucleotide sequence ID" value="NZ_JAUJEB010000001.1"/>
</dbReference>
<proteinExistence type="predicted"/>
<dbReference type="PANTHER" id="PTHR43739:SF5">
    <property type="entry name" value="EXO-ALPHA-SIALIDASE"/>
    <property type="match status" value="1"/>
</dbReference>
<dbReference type="InterPro" id="IPR052025">
    <property type="entry name" value="Xyloglucanase_GH74"/>
</dbReference>
<sequence>MTAINSIFSRLLSVILIFFSFIFFKGCHFYSDTSEQQKVDVVSGWKKIGPGGGGSTFIPTFSYETPEKYLVRCDMTGTYLTDNGGVSYRQINFSNGAAGFAFDPLAPGTLYIGSSALHKSTDGGKTWIRIFPKEEDVKAEIYRGDHADYRLETSEGSLYSNVKGPKRVRNIRVDPLDSKCVYFSIGSSFFYTTDGATSWSVLDLDYPVDFIYTNEISLKEEVYIFTSHEIGIFNKATKKVEKKTLPMEMIPAYSFTGGMVANDEEVILYALQNIPDQEDRPEFNYSQVWISRDLGKKWESVSDPLLNNRKFNIKPSFSRLASSEYDANHAYIVCNRYVEKKEDGTSAHWYGALKTSDAGEHWEWVWKGGGGSGKYGVKDGMGTANLSDSWVEEAFGGEYIRLIDVGVAPQDGQVAIVTDWYRTMKTVDGGKTWREVYSEMQPEGSFVSRGMDVTTAYGVHPDPFDENHLAISYTDIGYHHSFDGGRSWVRSVEGVPAGWRNTCYWLVFDPDVEHKLWSVWSNLHDFPRGKMTRNPKWKDYGRGGVCVSIDGGKTWQVTNEGIGENAPSTSIVLDPNSEPNNRTLYVSVYNKGVFKSTDDGKTWTMKNNGIKEGTGAFELTIQEDGTLFLVVSATPAHRNGEKGREVNFGGVYKSIDGAETWTKLKVSDKALFPNGLDYDPRDPGRIYVACWSDVMLSDLVGRAVTEVTGGNEILDFDGGVFMSEDGGESWRQIFDQDQYVYDVTIDAHHEGRVYCNTFNKAAYRSDNYGKTWKKLKDYDFHWGHRVIVDQNDPGKVFLTTFGSSVWHGAPLAEAN</sequence>
<keyword evidence="1" id="KW-0812">Transmembrane</keyword>
<dbReference type="SUPFAM" id="SSF110296">
    <property type="entry name" value="Oligoxyloglucan reducing end-specific cellobiohydrolase"/>
    <property type="match status" value="1"/>
</dbReference>
<dbReference type="PROSITE" id="PS50231">
    <property type="entry name" value="RICIN_B_LECTIN"/>
    <property type="match status" value="1"/>
</dbReference>
<dbReference type="SUPFAM" id="SSF50939">
    <property type="entry name" value="Sialidases"/>
    <property type="match status" value="2"/>
</dbReference>
<dbReference type="EMBL" id="JAUJEB010000001">
    <property type="protein sequence ID" value="MDN5211788.1"/>
    <property type="molecule type" value="Genomic_DNA"/>
</dbReference>